<dbReference type="Proteomes" id="UP000054721">
    <property type="component" value="Unassembled WGS sequence"/>
</dbReference>
<organism evidence="1 2">
    <name type="scientific">Trichinella nativa</name>
    <dbReference type="NCBI Taxonomy" id="6335"/>
    <lineage>
        <taxon>Eukaryota</taxon>
        <taxon>Metazoa</taxon>
        <taxon>Ecdysozoa</taxon>
        <taxon>Nematoda</taxon>
        <taxon>Enoplea</taxon>
        <taxon>Dorylaimia</taxon>
        <taxon>Trichinellida</taxon>
        <taxon>Trichinellidae</taxon>
        <taxon>Trichinella</taxon>
    </lineage>
</organism>
<comment type="caution">
    <text evidence="1">The sequence shown here is derived from an EMBL/GenBank/DDBJ whole genome shotgun (WGS) entry which is preliminary data.</text>
</comment>
<name>A0A0V1KH90_9BILA</name>
<dbReference type="EMBL" id="JYDW01002578">
    <property type="protein sequence ID" value="KRZ46665.1"/>
    <property type="molecule type" value="Genomic_DNA"/>
</dbReference>
<gene>
    <name evidence="1" type="ORF">T02_10523</name>
</gene>
<dbReference type="AlphaFoldDB" id="A0A0V1KH90"/>
<keyword evidence="2" id="KW-1185">Reference proteome</keyword>
<proteinExistence type="predicted"/>
<evidence type="ECO:0000313" key="2">
    <source>
        <dbReference type="Proteomes" id="UP000054721"/>
    </source>
</evidence>
<reference evidence="1 2" key="1">
    <citation type="submission" date="2015-05" db="EMBL/GenBank/DDBJ databases">
        <title>Evolution of Trichinella species and genotypes.</title>
        <authorList>
            <person name="Korhonen P.K."/>
            <person name="Edoardo P."/>
            <person name="Giuseppe L.R."/>
            <person name="Gasser R.B."/>
        </authorList>
    </citation>
    <scope>NUCLEOTIDE SEQUENCE [LARGE SCALE GENOMIC DNA]</scope>
    <source>
        <strain evidence="1">ISS10</strain>
    </source>
</reference>
<accession>A0A0V1KH90</accession>
<evidence type="ECO:0000313" key="1">
    <source>
        <dbReference type="EMBL" id="KRZ46665.1"/>
    </source>
</evidence>
<sequence>MSLQGLEVPPEPGRDLRRVMLALWQQNRKLIMVVCLSK</sequence>
<protein>
    <submittedName>
        <fullName evidence="1">Uncharacterized protein</fullName>
    </submittedName>
</protein>